<keyword evidence="2" id="KW-1185">Reference proteome</keyword>
<proteinExistence type="predicted"/>
<protein>
    <submittedName>
        <fullName evidence="1">Uncharacterized protein</fullName>
    </submittedName>
</protein>
<gene>
    <name evidence="1" type="ORF">OW763_01335</name>
</gene>
<reference evidence="1" key="1">
    <citation type="submission" date="2022-12" db="EMBL/GenBank/DDBJ databases">
        <authorList>
            <person name="Wang J."/>
        </authorList>
    </citation>
    <scope>NUCLEOTIDE SEQUENCE</scope>
    <source>
        <strain evidence="1">HY-45-18</strain>
    </source>
</reference>
<dbReference type="RefSeq" id="WP_268039261.1">
    <property type="nucleotide sequence ID" value="NZ_JAPQER010000001.1"/>
</dbReference>
<dbReference type="Proteomes" id="UP001078443">
    <property type="component" value="Unassembled WGS sequence"/>
</dbReference>
<evidence type="ECO:0000313" key="2">
    <source>
        <dbReference type="Proteomes" id="UP001078443"/>
    </source>
</evidence>
<dbReference type="EMBL" id="JAPQER010000001">
    <property type="protein sequence ID" value="MCY6482995.1"/>
    <property type="molecule type" value="Genomic_DNA"/>
</dbReference>
<accession>A0ABT4CYG4</accession>
<name>A0ABT4CYG4_9CLOT</name>
<comment type="caution">
    <text evidence="1">The sequence shown here is derived from an EMBL/GenBank/DDBJ whole genome shotgun (WGS) entry which is preliminary data.</text>
</comment>
<evidence type="ECO:0000313" key="1">
    <source>
        <dbReference type="EMBL" id="MCY6482995.1"/>
    </source>
</evidence>
<sequence length="283" mass="33289">MIYRREANFPYPVLTPNSNSYNNSTFTIEVELNENNYNYRFDIDFRLKCEFLNNLIDNNEAELILIIQSKDNKFYKLSKDKRFINIPKSRISLSKRTAIQLLIKSKKTMNFDSNNELILFYNRFKKDISVPKNSVLGFSNVAIFEGSLKQPFDLFEKKIDSRLKSDIKIELGIETIIINYKNKDLQFQGMNKSNTLNNHYVYMGLQKALYKFLEENSGEDEVLYINEMEVPSNGLDFKLYNLLKSKIVDEISMENIDEVIYKITDRILEKHALAIKELCINEN</sequence>
<organism evidence="1 2">
    <name type="scientific">Clostridium aestuarii</name>
    <dbReference type="NCBI Taxonomy" id="338193"/>
    <lineage>
        <taxon>Bacteria</taxon>
        <taxon>Bacillati</taxon>
        <taxon>Bacillota</taxon>
        <taxon>Clostridia</taxon>
        <taxon>Eubacteriales</taxon>
        <taxon>Clostridiaceae</taxon>
        <taxon>Clostridium</taxon>
    </lineage>
</organism>